<comment type="subcellular location">
    <subcellularLocation>
        <location evidence="1">Cell membrane</location>
        <topology evidence="1">Multi-pass membrane protein</topology>
    </subcellularLocation>
</comment>
<evidence type="ECO:0000313" key="7">
    <source>
        <dbReference type="EMBL" id="TDB67771.1"/>
    </source>
</evidence>
<evidence type="ECO:0000256" key="1">
    <source>
        <dbReference type="ARBA" id="ARBA00004651"/>
    </source>
</evidence>
<keyword evidence="4 6" id="KW-1133">Transmembrane helix</keyword>
<dbReference type="EMBL" id="RRZK01000003">
    <property type="protein sequence ID" value="TDB67771.1"/>
    <property type="molecule type" value="Genomic_DNA"/>
</dbReference>
<dbReference type="OrthoDB" id="9814990at2"/>
<feature type="transmembrane region" description="Helical" evidence="6">
    <location>
        <begin position="187"/>
        <end position="208"/>
    </location>
</feature>
<name>A0A1H2PCJ1_PSEVA</name>
<evidence type="ECO:0000256" key="4">
    <source>
        <dbReference type="ARBA" id="ARBA00022989"/>
    </source>
</evidence>
<evidence type="ECO:0000313" key="8">
    <source>
        <dbReference type="Proteomes" id="UP000295254"/>
    </source>
</evidence>
<protein>
    <submittedName>
        <fullName evidence="7">LysE family translocator</fullName>
    </submittedName>
</protein>
<dbReference type="AlphaFoldDB" id="A0A1H2PCJ1"/>
<feature type="transmembrane region" description="Helical" evidence="6">
    <location>
        <begin position="48"/>
        <end position="68"/>
    </location>
</feature>
<evidence type="ECO:0000256" key="2">
    <source>
        <dbReference type="ARBA" id="ARBA00022475"/>
    </source>
</evidence>
<dbReference type="InterPro" id="IPR001123">
    <property type="entry name" value="LeuE-type"/>
</dbReference>
<feature type="transmembrane region" description="Helical" evidence="6">
    <location>
        <begin position="74"/>
        <end position="92"/>
    </location>
</feature>
<evidence type="ECO:0000256" key="3">
    <source>
        <dbReference type="ARBA" id="ARBA00022692"/>
    </source>
</evidence>
<evidence type="ECO:0000256" key="5">
    <source>
        <dbReference type="ARBA" id="ARBA00023136"/>
    </source>
</evidence>
<dbReference type="RefSeq" id="WP_093227867.1">
    <property type="nucleotide sequence ID" value="NZ_LT629803.1"/>
</dbReference>
<keyword evidence="5 6" id="KW-0472">Membrane</keyword>
<dbReference type="PIRSF" id="PIRSF006324">
    <property type="entry name" value="LeuE"/>
    <property type="match status" value="1"/>
</dbReference>
<dbReference type="Proteomes" id="UP000295254">
    <property type="component" value="Unassembled WGS sequence"/>
</dbReference>
<keyword evidence="8" id="KW-1185">Reference proteome</keyword>
<keyword evidence="2" id="KW-1003">Cell membrane</keyword>
<dbReference type="PANTHER" id="PTHR30086:SF20">
    <property type="entry name" value="ARGININE EXPORTER PROTEIN ARGO-RELATED"/>
    <property type="match status" value="1"/>
</dbReference>
<dbReference type="Pfam" id="PF01810">
    <property type="entry name" value="LysE"/>
    <property type="match status" value="1"/>
</dbReference>
<feature type="transmembrane region" description="Helical" evidence="6">
    <location>
        <begin position="6"/>
        <end position="27"/>
    </location>
</feature>
<dbReference type="PANTHER" id="PTHR30086">
    <property type="entry name" value="ARGININE EXPORTER PROTEIN ARGO"/>
    <property type="match status" value="1"/>
</dbReference>
<organism evidence="7 8">
    <name type="scientific">Pseudomonas vancouverensis</name>
    <dbReference type="NCBI Taxonomy" id="95300"/>
    <lineage>
        <taxon>Bacteria</taxon>
        <taxon>Pseudomonadati</taxon>
        <taxon>Pseudomonadota</taxon>
        <taxon>Gammaproteobacteria</taxon>
        <taxon>Pseudomonadales</taxon>
        <taxon>Pseudomonadaceae</taxon>
        <taxon>Pseudomonas</taxon>
    </lineage>
</organism>
<accession>A0A1H2PCJ1</accession>
<dbReference type="GO" id="GO:0005886">
    <property type="term" value="C:plasma membrane"/>
    <property type="evidence" value="ECO:0007669"/>
    <property type="project" value="UniProtKB-SubCell"/>
</dbReference>
<feature type="transmembrane region" description="Helical" evidence="6">
    <location>
        <begin position="146"/>
        <end position="175"/>
    </location>
</feature>
<keyword evidence="3 6" id="KW-0812">Transmembrane</keyword>
<dbReference type="STRING" id="95300.SAMN05216558_4952"/>
<dbReference type="GO" id="GO:0015171">
    <property type="term" value="F:amino acid transmembrane transporter activity"/>
    <property type="evidence" value="ECO:0007669"/>
    <property type="project" value="TreeGrafter"/>
</dbReference>
<sequence length="209" mass="21822">MSLQLWIPFATATIAFACMPGPAILYMTSQTLAHGRRAGLKAALGIHLGCYAHIAGATFGLSALLHAAPMAFDVIRLAGAGYLIWLGGSMIVKSGRVVEKVEGQEPGVLRDSVVVEVLNPKTALFFLTFLPQFVDVTSSAPAWLQFLLLGSFVNLVFSLADVAAVLGASLLLGPLSTPGCQRFVPRFSGAILIGLGCVLVLQSGLLGAL</sequence>
<reference evidence="8" key="1">
    <citation type="journal article" date="2019" name="bioRxiv">
        <title>Bacterially produced spermidine induces plant systemic susceptibility to pathogens.</title>
        <authorList>
            <person name="Melnyk R.A."/>
            <person name="Beskrovnaya P.A."/>
            <person name="Liu Z."/>
            <person name="Song Y."/>
            <person name="Haney C.H."/>
        </authorList>
    </citation>
    <scope>NUCLEOTIDE SEQUENCE [LARGE SCALE GENOMIC DNA]</scope>
    <source>
        <strain evidence="8">Dha-51</strain>
    </source>
</reference>
<evidence type="ECO:0000256" key="6">
    <source>
        <dbReference type="SAM" id="Phobius"/>
    </source>
</evidence>
<gene>
    <name evidence="7" type="ORF">EIY72_03230</name>
</gene>
<proteinExistence type="predicted"/>
<comment type="caution">
    <text evidence="7">The sequence shown here is derived from an EMBL/GenBank/DDBJ whole genome shotgun (WGS) entry which is preliminary data.</text>
</comment>